<dbReference type="Proteomes" id="UP001151699">
    <property type="component" value="Chromosome B"/>
</dbReference>
<organism evidence="1 2">
    <name type="scientific">Pseudolycoriella hygida</name>
    <dbReference type="NCBI Taxonomy" id="35572"/>
    <lineage>
        <taxon>Eukaryota</taxon>
        <taxon>Metazoa</taxon>
        <taxon>Ecdysozoa</taxon>
        <taxon>Arthropoda</taxon>
        <taxon>Hexapoda</taxon>
        <taxon>Insecta</taxon>
        <taxon>Pterygota</taxon>
        <taxon>Neoptera</taxon>
        <taxon>Endopterygota</taxon>
        <taxon>Diptera</taxon>
        <taxon>Nematocera</taxon>
        <taxon>Sciaroidea</taxon>
        <taxon>Sciaridae</taxon>
        <taxon>Pseudolycoriella</taxon>
    </lineage>
</organism>
<dbReference type="AlphaFoldDB" id="A0A9Q0N180"/>
<evidence type="ECO:0000313" key="2">
    <source>
        <dbReference type="Proteomes" id="UP001151699"/>
    </source>
</evidence>
<proteinExistence type="predicted"/>
<name>A0A9Q0N180_9DIPT</name>
<evidence type="ECO:0000313" key="1">
    <source>
        <dbReference type="EMBL" id="KAJ6640659.1"/>
    </source>
</evidence>
<sequence>MMNNMYDQQMQGTLPIIQDPTMHTLNAASTMMQAPVNSSFIGPLTPLQMLAMKEQQISHLMQRVQVDRVGLRSLLV</sequence>
<keyword evidence="2" id="KW-1185">Reference proteome</keyword>
<reference evidence="1" key="1">
    <citation type="submission" date="2022-07" db="EMBL/GenBank/DDBJ databases">
        <authorList>
            <person name="Trinca V."/>
            <person name="Uliana J.V.C."/>
            <person name="Torres T.T."/>
            <person name="Ward R.J."/>
            <person name="Monesi N."/>
        </authorList>
    </citation>
    <scope>NUCLEOTIDE SEQUENCE</scope>
    <source>
        <strain evidence="1">HSMRA1968</strain>
        <tissue evidence="1">Whole embryos</tissue>
    </source>
</reference>
<comment type="caution">
    <text evidence="1">The sequence shown here is derived from an EMBL/GenBank/DDBJ whole genome shotgun (WGS) entry which is preliminary data.</text>
</comment>
<accession>A0A9Q0N180</accession>
<gene>
    <name evidence="1" type="ORF">Bhyg_05590</name>
</gene>
<protein>
    <submittedName>
        <fullName evidence="1">Uncharacterized protein</fullName>
    </submittedName>
</protein>
<dbReference type="EMBL" id="WJQU01000002">
    <property type="protein sequence ID" value="KAJ6640659.1"/>
    <property type="molecule type" value="Genomic_DNA"/>
</dbReference>